<sequence>TKSKDRIPLVAWDRFTLLNKVRGLGLKDLKRMNLALMAKFGWKIKRDDGLWANILKEKYMYDEKIYFISNEINPKGSCFWNGQ</sequence>
<keyword evidence="2" id="KW-1185">Reference proteome</keyword>
<protein>
    <submittedName>
        <fullName evidence="1">Uncharacterized protein</fullName>
    </submittedName>
</protein>
<feature type="non-terminal residue" evidence="1">
    <location>
        <position position="1"/>
    </location>
</feature>
<dbReference type="EMBL" id="JAHRHJ020000010">
    <property type="protein sequence ID" value="KAH9298292.1"/>
    <property type="molecule type" value="Genomic_DNA"/>
</dbReference>
<dbReference type="Proteomes" id="UP000824469">
    <property type="component" value="Unassembled WGS sequence"/>
</dbReference>
<proteinExistence type="predicted"/>
<gene>
    <name evidence="1" type="ORF">KI387_029974</name>
</gene>
<evidence type="ECO:0000313" key="1">
    <source>
        <dbReference type="EMBL" id="KAH9298292.1"/>
    </source>
</evidence>
<feature type="non-terminal residue" evidence="1">
    <location>
        <position position="83"/>
    </location>
</feature>
<name>A0AA38CCS3_TAXCH</name>
<comment type="caution">
    <text evidence="1">The sequence shown here is derived from an EMBL/GenBank/DDBJ whole genome shotgun (WGS) entry which is preliminary data.</text>
</comment>
<organism evidence="1 2">
    <name type="scientific">Taxus chinensis</name>
    <name type="common">Chinese yew</name>
    <name type="synonym">Taxus wallichiana var. chinensis</name>
    <dbReference type="NCBI Taxonomy" id="29808"/>
    <lineage>
        <taxon>Eukaryota</taxon>
        <taxon>Viridiplantae</taxon>
        <taxon>Streptophyta</taxon>
        <taxon>Embryophyta</taxon>
        <taxon>Tracheophyta</taxon>
        <taxon>Spermatophyta</taxon>
        <taxon>Pinopsida</taxon>
        <taxon>Pinidae</taxon>
        <taxon>Conifers II</taxon>
        <taxon>Cupressales</taxon>
        <taxon>Taxaceae</taxon>
        <taxon>Taxus</taxon>
    </lineage>
</organism>
<reference evidence="1 2" key="1">
    <citation type="journal article" date="2021" name="Nat. Plants">
        <title>The Taxus genome provides insights into paclitaxel biosynthesis.</title>
        <authorList>
            <person name="Xiong X."/>
            <person name="Gou J."/>
            <person name="Liao Q."/>
            <person name="Li Y."/>
            <person name="Zhou Q."/>
            <person name="Bi G."/>
            <person name="Li C."/>
            <person name="Du R."/>
            <person name="Wang X."/>
            <person name="Sun T."/>
            <person name="Guo L."/>
            <person name="Liang H."/>
            <person name="Lu P."/>
            <person name="Wu Y."/>
            <person name="Zhang Z."/>
            <person name="Ro D.K."/>
            <person name="Shang Y."/>
            <person name="Huang S."/>
            <person name="Yan J."/>
        </authorList>
    </citation>
    <scope>NUCLEOTIDE SEQUENCE [LARGE SCALE GENOMIC DNA]</scope>
    <source>
        <strain evidence="1">Ta-2019</strain>
    </source>
</reference>
<accession>A0AA38CCS3</accession>
<evidence type="ECO:0000313" key="2">
    <source>
        <dbReference type="Proteomes" id="UP000824469"/>
    </source>
</evidence>
<dbReference type="AlphaFoldDB" id="A0AA38CCS3"/>